<dbReference type="PANTHER" id="PTHR47326">
    <property type="entry name" value="TRANSPOSABLE ELEMENT TC3 TRANSPOSASE-LIKE PROTEIN"/>
    <property type="match status" value="1"/>
</dbReference>
<evidence type="ECO:0000313" key="2">
    <source>
        <dbReference type="Proteomes" id="UP000499080"/>
    </source>
</evidence>
<protein>
    <recommendedName>
        <fullName evidence="3">Tc1-like transposase DDE domain-containing protein</fullName>
    </recommendedName>
</protein>
<dbReference type="GO" id="GO:0003676">
    <property type="term" value="F:nucleic acid binding"/>
    <property type="evidence" value="ECO:0007669"/>
    <property type="project" value="InterPro"/>
</dbReference>
<dbReference type="OrthoDB" id="7943376at2759"/>
<name>A0A4Y2BXG6_ARAVE</name>
<accession>A0A4Y2BXG6</accession>
<sequence>MPHHRTDSVFDTINSVFGALVIVYQYPKSYPGALHWPPYSPDLNPCDFFLWGHMKDLVYRKKPTDLISLKKSITDSFASIKRKTLELVTDKFVTRLRYCITSEDSDFGNFLH</sequence>
<dbReference type="PANTHER" id="PTHR47326:SF1">
    <property type="entry name" value="HTH PSQ-TYPE DOMAIN-CONTAINING PROTEIN"/>
    <property type="match status" value="1"/>
</dbReference>
<evidence type="ECO:0000313" key="1">
    <source>
        <dbReference type="EMBL" id="GBL96623.1"/>
    </source>
</evidence>
<dbReference type="InterPro" id="IPR036397">
    <property type="entry name" value="RNaseH_sf"/>
</dbReference>
<organism evidence="1 2">
    <name type="scientific">Araneus ventricosus</name>
    <name type="common">Orbweaver spider</name>
    <name type="synonym">Epeira ventricosa</name>
    <dbReference type="NCBI Taxonomy" id="182803"/>
    <lineage>
        <taxon>Eukaryota</taxon>
        <taxon>Metazoa</taxon>
        <taxon>Ecdysozoa</taxon>
        <taxon>Arthropoda</taxon>
        <taxon>Chelicerata</taxon>
        <taxon>Arachnida</taxon>
        <taxon>Araneae</taxon>
        <taxon>Araneomorphae</taxon>
        <taxon>Entelegynae</taxon>
        <taxon>Araneoidea</taxon>
        <taxon>Araneidae</taxon>
        <taxon>Araneus</taxon>
    </lineage>
</organism>
<comment type="caution">
    <text evidence="1">The sequence shown here is derived from an EMBL/GenBank/DDBJ whole genome shotgun (WGS) entry which is preliminary data.</text>
</comment>
<dbReference type="AlphaFoldDB" id="A0A4Y2BXG6"/>
<evidence type="ECO:0008006" key="3">
    <source>
        <dbReference type="Google" id="ProtNLM"/>
    </source>
</evidence>
<reference evidence="1 2" key="1">
    <citation type="journal article" date="2019" name="Sci. Rep.">
        <title>Orb-weaving spider Araneus ventricosus genome elucidates the spidroin gene catalogue.</title>
        <authorList>
            <person name="Kono N."/>
            <person name="Nakamura H."/>
            <person name="Ohtoshi R."/>
            <person name="Moran D.A.P."/>
            <person name="Shinohara A."/>
            <person name="Yoshida Y."/>
            <person name="Fujiwara M."/>
            <person name="Mori M."/>
            <person name="Tomita M."/>
            <person name="Arakawa K."/>
        </authorList>
    </citation>
    <scope>NUCLEOTIDE SEQUENCE [LARGE SCALE GENOMIC DNA]</scope>
</reference>
<gene>
    <name evidence="1" type="ORF">AVEN_207789_1</name>
</gene>
<dbReference type="Proteomes" id="UP000499080">
    <property type="component" value="Unassembled WGS sequence"/>
</dbReference>
<proteinExistence type="predicted"/>
<keyword evidence="2" id="KW-1185">Reference proteome</keyword>
<dbReference type="EMBL" id="BGPR01000122">
    <property type="protein sequence ID" value="GBL96623.1"/>
    <property type="molecule type" value="Genomic_DNA"/>
</dbReference>
<dbReference type="Gene3D" id="3.30.420.10">
    <property type="entry name" value="Ribonuclease H-like superfamily/Ribonuclease H"/>
    <property type="match status" value="1"/>
</dbReference>